<dbReference type="OrthoDB" id="6275927at2759"/>
<dbReference type="SUPFAM" id="SSF50784">
    <property type="entry name" value="Transcription factor IIA (TFIIA), beta-barrel domain"/>
    <property type="match status" value="1"/>
</dbReference>
<keyword evidence="7" id="KW-1185">Reference proteome</keyword>
<reference evidence="7" key="1">
    <citation type="submission" date="2014-04" db="EMBL/GenBank/DDBJ databases">
        <title>Evolutionary Origins and Diversification of the Mycorrhizal Mutualists.</title>
        <authorList>
            <consortium name="DOE Joint Genome Institute"/>
            <consortium name="Mycorrhizal Genomics Consortium"/>
            <person name="Kohler A."/>
            <person name="Kuo A."/>
            <person name="Nagy L.G."/>
            <person name="Floudas D."/>
            <person name="Copeland A."/>
            <person name="Barry K.W."/>
            <person name="Cichocki N."/>
            <person name="Veneault-Fourrey C."/>
            <person name="LaButti K."/>
            <person name="Lindquist E.A."/>
            <person name="Lipzen A."/>
            <person name="Lundell T."/>
            <person name="Morin E."/>
            <person name="Murat C."/>
            <person name="Riley R."/>
            <person name="Ohm R."/>
            <person name="Sun H."/>
            <person name="Tunlid A."/>
            <person name="Henrissat B."/>
            <person name="Grigoriev I.V."/>
            <person name="Hibbett D.S."/>
            <person name="Martin F."/>
        </authorList>
    </citation>
    <scope>NUCLEOTIDE SEQUENCE [LARGE SCALE GENOMIC DNA]</scope>
    <source>
        <strain evidence="7">FD-334 SS-4</strain>
    </source>
</reference>
<evidence type="ECO:0000256" key="3">
    <source>
        <dbReference type="ARBA" id="ARBA00023163"/>
    </source>
</evidence>
<feature type="region of interest" description="Disordered" evidence="5">
    <location>
        <begin position="132"/>
        <end position="242"/>
    </location>
</feature>
<evidence type="ECO:0008006" key="8">
    <source>
        <dbReference type="Google" id="ProtNLM"/>
    </source>
</evidence>
<dbReference type="STRING" id="945553.A0A0D2M9M1"/>
<keyword evidence="4" id="KW-0539">Nucleus</keyword>
<organism evidence="6 7">
    <name type="scientific">Hypholoma sublateritium (strain FD-334 SS-4)</name>
    <dbReference type="NCBI Taxonomy" id="945553"/>
    <lineage>
        <taxon>Eukaryota</taxon>
        <taxon>Fungi</taxon>
        <taxon>Dikarya</taxon>
        <taxon>Basidiomycota</taxon>
        <taxon>Agaricomycotina</taxon>
        <taxon>Agaricomycetes</taxon>
        <taxon>Agaricomycetidae</taxon>
        <taxon>Agaricales</taxon>
        <taxon>Agaricineae</taxon>
        <taxon>Strophariaceae</taxon>
        <taxon>Hypholoma</taxon>
    </lineage>
</organism>
<dbReference type="Proteomes" id="UP000054270">
    <property type="component" value="Unassembled WGS sequence"/>
</dbReference>
<dbReference type="PANTHER" id="PTHR12694:SF8">
    <property type="entry name" value="TRANSCRIPTION INITIATION FACTOR IIA SUBUNIT 1"/>
    <property type="match status" value="1"/>
</dbReference>
<dbReference type="SUPFAM" id="SSF47396">
    <property type="entry name" value="Transcription factor IIA (TFIIA), alpha-helical domain"/>
    <property type="match status" value="1"/>
</dbReference>
<evidence type="ECO:0000256" key="5">
    <source>
        <dbReference type="SAM" id="MobiDB-lite"/>
    </source>
</evidence>
<feature type="compositionally biased region" description="Acidic residues" evidence="5">
    <location>
        <begin position="251"/>
        <end position="267"/>
    </location>
</feature>
<dbReference type="AlphaFoldDB" id="A0A0D2M9M1"/>
<comment type="similarity">
    <text evidence="2">Belongs to the TFIIA subunit 1 family.</text>
</comment>
<dbReference type="OMA" id="EVCDASQ"/>
<name>A0A0D2M9M1_HYPSF</name>
<feature type="compositionally biased region" description="Polar residues" evidence="5">
    <location>
        <begin position="170"/>
        <end position="180"/>
    </location>
</feature>
<dbReference type="Gene3D" id="1.10.287.100">
    <property type="match status" value="1"/>
</dbReference>
<evidence type="ECO:0000256" key="1">
    <source>
        <dbReference type="ARBA" id="ARBA00004123"/>
    </source>
</evidence>
<dbReference type="GO" id="GO:0005672">
    <property type="term" value="C:transcription factor TFIIA complex"/>
    <property type="evidence" value="ECO:0007669"/>
    <property type="project" value="InterPro"/>
</dbReference>
<dbReference type="GO" id="GO:0006367">
    <property type="term" value="P:transcription initiation at RNA polymerase II promoter"/>
    <property type="evidence" value="ECO:0007669"/>
    <property type="project" value="InterPro"/>
</dbReference>
<protein>
    <recommendedName>
        <fullName evidence="8">Transcription factor IIA alpha/beta subunit</fullName>
    </recommendedName>
</protein>
<gene>
    <name evidence="6" type="ORF">HYPSUDRAFT_43634</name>
</gene>
<feature type="region of interest" description="Disordered" evidence="5">
    <location>
        <begin position="249"/>
        <end position="268"/>
    </location>
</feature>
<evidence type="ECO:0000256" key="4">
    <source>
        <dbReference type="ARBA" id="ARBA00023242"/>
    </source>
</evidence>
<proteinExistence type="inferred from homology"/>
<evidence type="ECO:0000313" key="7">
    <source>
        <dbReference type="Proteomes" id="UP000054270"/>
    </source>
</evidence>
<evidence type="ECO:0000256" key="2">
    <source>
        <dbReference type="ARBA" id="ARBA00010059"/>
    </source>
</evidence>
<dbReference type="InterPro" id="IPR009088">
    <property type="entry name" value="TFIIA_b-brl"/>
</dbReference>
<comment type="subcellular location">
    <subcellularLocation>
        <location evidence="1">Nucleus</location>
    </subcellularLocation>
</comment>
<dbReference type="InterPro" id="IPR004855">
    <property type="entry name" value="TFIIA_asu/bsu"/>
</dbReference>
<dbReference type="Pfam" id="PF03153">
    <property type="entry name" value="TFIIA"/>
    <property type="match status" value="2"/>
</dbReference>
<accession>A0A0D2M9M1</accession>
<evidence type="ECO:0000313" key="6">
    <source>
        <dbReference type="EMBL" id="KJA20028.1"/>
    </source>
</evidence>
<dbReference type="SMART" id="SM01371">
    <property type="entry name" value="TFIIA"/>
    <property type="match status" value="1"/>
</dbReference>
<dbReference type="Gene3D" id="2.30.18.10">
    <property type="entry name" value="Transcription factor IIA (TFIIA), beta-barrel domain"/>
    <property type="match status" value="1"/>
</dbReference>
<dbReference type="PANTHER" id="PTHR12694">
    <property type="entry name" value="TRANSCRIPTION INITIATION FACTOR IIA SUBUNIT 1"/>
    <property type="match status" value="1"/>
</dbReference>
<dbReference type="CDD" id="cd07976">
    <property type="entry name" value="TFIIA_alpha_beta_like"/>
    <property type="match status" value="1"/>
</dbReference>
<keyword evidence="3" id="KW-0804">Transcription</keyword>
<sequence>MSNKIVPAIYRAVIDEVIHAIKPEFEEYGVAEDVLAELQHKWESKVIASHVAEFENPTTISGPSATHPAVAAAAAAQQQQQQQQQQHHPYPHAMHMMAPHYVGGHNPYAQVAAPSQPAVKSEPVENRYMLNNTTYSLPPLPGPNINGNRQLPPPVATTQHPMGQAGIMNFSRNGQTQPGAGTSRPYAPATTTQPAQRIPQVDGPSESSGDENSPSPPPSGAFAPRSAHPSLPQPAGPSQPAVLDSEAINSDLDDDDTEGDDEDEEGAAGETDIVFCTYDKVARVKNKWKCVLKDGMIHINGKDYLFAKCTGEFEW</sequence>
<dbReference type="EMBL" id="KN817571">
    <property type="protein sequence ID" value="KJA20028.1"/>
    <property type="molecule type" value="Genomic_DNA"/>
</dbReference>